<feature type="region of interest" description="Disordered" evidence="1">
    <location>
        <begin position="700"/>
        <end position="722"/>
    </location>
</feature>
<protein>
    <submittedName>
        <fullName evidence="2">Uncharacterized protein</fullName>
    </submittedName>
</protein>
<dbReference type="AlphaFoldDB" id="A0A2P6NZ93"/>
<organism evidence="2 3">
    <name type="scientific">Planoprotostelium fungivorum</name>
    <dbReference type="NCBI Taxonomy" id="1890364"/>
    <lineage>
        <taxon>Eukaryota</taxon>
        <taxon>Amoebozoa</taxon>
        <taxon>Evosea</taxon>
        <taxon>Variosea</taxon>
        <taxon>Cavosteliida</taxon>
        <taxon>Cavosteliaceae</taxon>
        <taxon>Planoprotostelium</taxon>
    </lineage>
</organism>
<dbReference type="EMBL" id="MDYQ01000004">
    <property type="protein sequence ID" value="PRP89283.1"/>
    <property type="molecule type" value="Genomic_DNA"/>
</dbReference>
<dbReference type="InParanoid" id="A0A2P6NZ93"/>
<gene>
    <name evidence="2" type="ORF">PROFUN_02157</name>
</gene>
<feature type="region of interest" description="Disordered" evidence="1">
    <location>
        <begin position="77"/>
        <end position="111"/>
    </location>
</feature>
<dbReference type="Proteomes" id="UP000241769">
    <property type="component" value="Unassembled WGS sequence"/>
</dbReference>
<keyword evidence="3" id="KW-1185">Reference proteome</keyword>
<sequence length="722" mass="81689">MDPGMRHVEFEHRYYHPSYAPDWRAMQQQFPSSQMIYPPAYQPPPKYPRLEQPSTKAPLEDEDAANFVDFVKAAGNQIVREPTSSPPDEPIPAATTTDESAKPAITEEEEDIDSELSNTCLVLRAHPVSKPLIEFSTAKPQFYTTEQHPYRSFFRPKSNDARLEIDLMASVGVKILHVEFFEFRNSKGATGICSWAVSPKCDTISLSNFMAMREVKAHGYTGPFYMLLRCTLSTPEGTHGYVFQSPSFDYCSRKTTFYPPDDSFRSWSAGIMREEKISIIGRYEIQEGESDDTMGRLAKGWSGFPEKGSLKKLCADFVRIYFGRKITERAQELTHTLCSPSTTHILTSTLIAQDKRVLAACAALCIEMSRDICMNILDFILSVPTVDLQPAFLSAVCHKDLQIAARLVDFFRVDIAFCEDLPYFCASFNNDAPMVKLLLDRGSNPNASIYWAIQLSQQRDRKENLVDSYSTQSEGEEAEEPIQVAEKHTEEIRGELVEPSTLSIPPKPTTETVNVITAHFRFCSAPLQVLQRASYTTSSRRIHLVDGSKDVIIGNQCECKLRFRKVTVEVELPDCIEGSENLEFFPEERQFTLPPLIFMTKKDRLTGNSPVVIYFHITGEAIDPSGSRVCVKQTLHSAPFIVCSNPNRRRKTKTIRKNWEIPMNPCQGCQEETQKMIAKPSEAKDSGRIDRLFVEGQRLNRPRLEVRDGNGASTWNRTSQHG</sequence>
<evidence type="ECO:0000313" key="3">
    <source>
        <dbReference type="Proteomes" id="UP000241769"/>
    </source>
</evidence>
<comment type="caution">
    <text evidence="2">The sequence shown here is derived from an EMBL/GenBank/DDBJ whole genome shotgun (WGS) entry which is preliminary data.</text>
</comment>
<evidence type="ECO:0000313" key="2">
    <source>
        <dbReference type="EMBL" id="PRP89283.1"/>
    </source>
</evidence>
<proteinExistence type="predicted"/>
<evidence type="ECO:0000256" key="1">
    <source>
        <dbReference type="SAM" id="MobiDB-lite"/>
    </source>
</evidence>
<feature type="compositionally biased region" description="Polar residues" evidence="1">
    <location>
        <begin position="711"/>
        <end position="722"/>
    </location>
</feature>
<name>A0A2P6NZ93_9EUKA</name>
<accession>A0A2P6NZ93</accession>
<reference evidence="2 3" key="1">
    <citation type="journal article" date="2018" name="Genome Biol. Evol.">
        <title>Multiple Roots of Fruiting Body Formation in Amoebozoa.</title>
        <authorList>
            <person name="Hillmann F."/>
            <person name="Forbes G."/>
            <person name="Novohradska S."/>
            <person name="Ferling I."/>
            <person name="Riege K."/>
            <person name="Groth M."/>
            <person name="Westermann M."/>
            <person name="Marz M."/>
            <person name="Spaller T."/>
            <person name="Winckler T."/>
            <person name="Schaap P."/>
            <person name="Glockner G."/>
        </authorList>
    </citation>
    <scope>NUCLEOTIDE SEQUENCE [LARGE SCALE GENOMIC DNA]</scope>
    <source>
        <strain evidence="2 3">Jena</strain>
    </source>
</reference>